<gene>
    <name evidence="2" type="ORF">R1flu_017488</name>
</gene>
<sequence>MEGPWASLMRELLANVFERLPFDERLKTVPLVCKDWRTASQDPICWRDVDMEPWIKARRESDYGWEFDCKEELEDVVKLVVDRSQGQLRRLRTMFSSNESVHYIAENCPLLIDLSISESFLVEDESALLLAENCRRLETLDLSDCYLLTTRSIEMFGKNCCSLISFSRNMLRTHECTAKDLPNGDEEAVAIGSHMRALKQLELKKLTSLTDFGLMQIATGCKNVESLNIACCSGVSPSAMEKVSTMCSKLKAFVKPINPRLTVNQKLIWMLFD</sequence>
<dbReference type="PANTHER" id="PTHR38926">
    <property type="entry name" value="F-BOX DOMAIN CONTAINING PROTEIN, EXPRESSED"/>
    <property type="match status" value="1"/>
</dbReference>
<dbReference type="SUPFAM" id="SSF81383">
    <property type="entry name" value="F-box domain"/>
    <property type="match status" value="1"/>
</dbReference>
<dbReference type="InterPro" id="IPR036047">
    <property type="entry name" value="F-box-like_dom_sf"/>
</dbReference>
<dbReference type="InterPro" id="IPR001810">
    <property type="entry name" value="F-box_dom"/>
</dbReference>
<proteinExistence type="predicted"/>
<accession>A0ABD1ZDD8</accession>
<dbReference type="AlphaFoldDB" id="A0ABD1ZDD8"/>
<comment type="caution">
    <text evidence="2">The sequence shown here is derived from an EMBL/GenBank/DDBJ whole genome shotgun (WGS) entry which is preliminary data.</text>
</comment>
<dbReference type="InterPro" id="IPR006553">
    <property type="entry name" value="Leu-rich_rpt_Cys-con_subtyp"/>
</dbReference>
<dbReference type="EMBL" id="JBHFFA010000001">
    <property type="protein sequence ID" value="KAL2649360.1"/>
    <property type="molecule type" value="Genomic_DNA"/>
</dbReference>
<keyword evidence="3" id="KW-1185">Reference proteome</keyword>
<dbReference type="PANTHER" id="PTHR38926:SF5">
    <property type="entry name" value="F-BOX AND LEUCINE-RICH REPEAT PROTEIN 6"/>
    <property type="match status" value="1"/>
</dbReference>
<dbReference type="Proteomes" id="UP001605036">
    <property type="component" value="Unassembled WGS sequence"/>
</dbReference>
<dbReference type="Pfam" id="PF12937">
    <property type="entry name" value="F-box-like"/>
    <property type="match status" value="1"/>
</dbReference>
<organism evidence="2 3">
    <name type="scientific">Riccia fluitans</name>
    <dbReference type="NCBI Taxonomy" id="41844"/>
    <lineage>
        <taxon>Eukaryota</taxon>
        <taxon>Viridiplantae</taxon>
        <taxon>Streptophyta</taxon>
        <taxon>Embryophyta</taxon>
        <taxon>Marchantiophyta</taxon>
        <taxon>Marchantiopsida</taxon>
        <taxon>Marchantiidae</taxon>
        <taxon>Marchantiales</taxon>
        <taxon>Ricciaceae</taxon>
        <taxon>Riccia</taxon>
    </lineage>
</organism>
<reference evidence="2 3" key="1">
    <citation type="submission" date="2024-09" db="EMBL/GenBank/DDBJ databases">
        <title>Chromosome-scale assembly of Riccia fluitans.</title>
        <authorList>
            <person name="Paukszto L."/>
            <person name="Sawicki J."/>
            <person name="Karawczyk K."/>
            <person name="Piernik-Szablinska J."/>
            <person name="Szczecinska M."/>
            <person name="Mazdziarz M."/>
        </authorList>
    </citation>
    <scope>NUCLEOTIDE SEQUENCE [LARGE SCALE GENOMIC DNA]</scope>
    <source>
        <strain evidence="2">Rf_01</strain>
        <tissue evidence="2">Aerial parts of the thallus</tissue>
    </source>
</reference>
<dbReference type="InterPro" id="IPR032675">
    <property type="entry name" value="LRR_dom_sf"/>
</dbReference>
<dbReference type="SUPFAM" id="SSF52047">
    <property type="entry name" value="RNI-like"/>
    <property type="match status" value="1"/>
</dbReference>
<dbReference type="Gene3D" id="3.80.10.10">
    <property type="entry name" value="Ribonuclease Inhibitor"/>
    <property type="match status" value="1"/>
</dbReference>
<evidence type="ECO:0000313" key="2">
    <source>
        <dbReference type="EMBL" id="KAL2649360.1"/>
    </source>
</evidence>
<name>A0ABD1ZDD8_9MARC</name>
<dbReference type="SMART" id="SM00367">
    <property type="entry name" value="LRR_CC"/>
    <property type="match status" value="4"/>
</dbReference>
<evidence type="ECO:0000313" key="3">
    <source>
        <dbReference type="Proteomes" id="UP001605036"/>
    </source>
</evidence>
<feature type="domain" description="F-box" evidence="1">
    <location>
        <begin position="10"/>
        <end position="51"/>
    </location>
</feature>
<evidence type="ECO:0000259" key="1">
    <source>
        <dbReference type="Pfam" id="PF12937"/>
    </source>
</evidence>
<dbReference type="Gene3D" id="1.20.1280.50">
    <property type="match status" value="1"/>
</dbReference>
<protein>
    <recommendedName>
        <fullName evidence="1">F-box domain-containing protein</fullName>
    </recommendedName>
</protein>